<dbReference type="InterPro" id="IPR002048">
    <property type="entry name" value="EF_hand_dom"/>
</dbReference>
<gene>
    <name evidence="2" type="ORF">FPE_LOCUS7456</name>
</gene>
<dbReference type="PANTHER" id="PTHR16023">
    <property type="entry name" value="TAX1 BINDING PROTEIN-RELATED"/>
    <property type="match status" value="1"/>
</dbReference>
<sequence>MLLQWVFDLFGKKHNGILDFDELPRTLSVFHPNAPIEDKIDYGYNWRKKKGGKAVKEAHKSTSGEALTNSSTPLCLLISISPFTVFQSLQRLGMLSKLLFLLVEGIVKQLALARDHDKITAVINLLTTEFTYSAEANHRKRGLIGLAAATVGLTSEATQHLEDITSEVEELVAVSAYHGSFQPYYFSDLVPS</sequence>
<proteinExistence type="predicted"/>
<dbReference type="Gene3D" id="1.10.238.10">
    <property type="entry name" value="EF-hand"/>
    <property type="match status" value="1"/>
</dbReference>
<accession>A0AAD1Z1U4</accession>
<dbReference type="InterPro" id="IPR026825">
    <property type="entry name" value="Vac14"/>
</dbReference>
<dbReference type="GO" id="GO:0010008">
    <property type="term" value="C:endosome membrane"/>
    <property type="evidence" value="ECO:0007669"/>
    <property type="project" value="TreeGrafter"/>
</dbReference>
<dbReference type="AlphaFoldDB" id="A0AAD1Z1U4"/>
<reference evidence="2" key="1">
    <citation type="submission" date="2023-05" db="EMBL/GenBank/DDBJ databases">
        <authorList>
            <person name="Huff M."/>
        </authorList>
    </citation>
    <scope>NUCLEOTIDE SEQUENCE</scope>
</reference>
<evidence type="ECO:0000313" key="3">
    <source>
        <dbReference type="Proteomes" id="UP000834106"/>
    </source>
</evidence>
<dbReference type="GO" id="GO:0006661">
    <property type="term" value="P:phosphatidylinositol biosynthetic process"/>
    <property type="evidence" value="ECO:0007669"/>
    <property type="project" value="InterPro"/>
</dbReference>
<keyword evidence="3" id="KW-1185">Reference proteome</keyword>
<organism evidence="2 3">
    <name type="scientific">Fraxinus pennsylvanica</name>
    <dbReference type="NCBI Taxonomy" id="56036"/>
    <lineage>
        <taxon>Eukaryota</taxon>
        <taxon>Viridiplantae</taxon>
        <taxon>Streptophyta</taxon>
        <taxon>Embryophyta</taxon>
        <taxon>Tracheophyta</taxon>
        <taxon>Spermatophyta</taxon>
        <taxon>Magnoliopsida</taxon>
        <taxon>eudicotyledons</taxon>
        <taxon>Gunneridae</taxon>
        <taxon>Pentapetalae</taxon>
        <taxon>asterids</taxon>
        <taxon>lamiids</taxon>
        <taxon>Lamiales</taxon>
        <taxon>Oleaceae</taxon>
        <taxon>Oleeae</taxon>
        <taxon>Fraxinus</taxon>
    </lineage>
</organism>
<evidence type="ECO:0000313" key="2">
    <source>
        <dbReference type="EMBL" id="CAI9760026.1"/>
    </source>
</evidence>
<dbReference type="GO" id="GO:0070772">
    <property type="term" value="C:PAS complex"/>
    <property type="evidence" value="ECO:0007669"/>
    <property type="project" value="InterPro"/>
</dbReference>
<protein>
    <recommendedName>
        <fullName evidence="1">EF-hand domain-containing protein</fullName>
    </recommendedName>
</protein>
<dbReference type="PROSITE" id="PS50222">
    <property type="entry name" value="EF_HAND_2"/>
    <property type="match status" value="1"/>
</dbReference>
<evidence type="ECO:0000259" key="1">
    <source>
        <dbReference type="PROSITE" id="PS50222"/>
    </source>
</evidence>
<dbReference type="PANTHER" id="PTHR16023:SF0">
    <property type="entry name" value="PROTEIN VAC14 HOMOLOG"/>
    <property type="match status" value="1"/>
</dbReference>
<feature type="domain" description="EF-hand" evidence="1">
    <location>
        <begin position="1"/>
        <end position="33"/>
    </location>
</feature>
<dbReference type="Proteomes" id="UP000834106">
    <property type="component" value="Chromosome 4"/>
</dbReference>
<dbReference type="EMBL" id="OU503039">
    <property type="protein sequence ID" value="CAI9760026.1"/>
    <property type="molecule type" value="Genomic_DNA"/>
</dbReference>
<dbReference type="GO" id="GO:0005509">
    <property type="term" value="F:calcium ion binding"/>
    <property type="evidence" value="ECO:0007669"/>
    <property type="project" value="InterPro"/>
</dbReference>
<name>A0AAD1Z1U4_9LAMI</name>